<organism evidence="2">
    <name type="scientific">mine drainage metagenome</name>
    <dbReference type="NCBI Taxonomy" id="410659"/>
    <lineage>
        <taxon>unclassified sequences</taxon>
        <taxon>metagenomes</taxon>
        <taxon>ecological metagenomes</taxon>
    </lineage>
</organism>
<evidence type="ECO:0000313" key="2">
    <source>
        <dbReference type="EMBL" id="OIR13167.1"/>
    </source>
</evidence>
<feature type="transmembrane region" description="Helical" evidence="1">
    <location>
        <begin position="38"/>
        <end position="58"/>
    </location>
</feature>
<sequence length="60" mass="7369">MRSFFKQILEYLYIKKRDANVERNQYTKYMHGMNRISIFLFLIALLIMIFKLVILPLIKK</sequence>
<keyword evidence="1" id="KW-0812">Transmembrane</keyword>
<reference evidence="2" key="1">
    <citation type="submission" date="2016-10" db="EMBL/GenBank/DDBJ databases">
        <title>Sequence of Gallionella enrichment culture.</title>
        <authorList>
            <person name="Poehlein A."/>
            <person name="Muehling M."/>
            <person name="Daniel R."/>
        </authorList>
    </citation>
    <scope>NUCLEOTIDE SEQUENCE</scope>
</reference>
<dbReference type="Pfam" id="PF20498">
    <property type="entry name" value="DUF6728"/>
    <property type="match status" value="1"/>
</dbReference>
<proteinExistence type="predicted"/>
<protein>
    <submittedName>
        <fullName evidence="2">Uncharacterized protein</fullName>
    </submittedName>
</protein>
<comment type="caution">
    <text evidence="2">The sequence shown here is derived from an EMBL/GenBank/DDBJ whole genome shotgun (WGS) entry which is preliminary data.</text>
</comment>
<gene>
    <name evidence="2" type="ORF">GALL_55520</name>
</gene>
<dbReference type="InterPro" id="IPR046615">
    <property type="entry name" value="DUF6728"/>
</dbReference>
<dbReference type="EMBL" id="MLJW01000015">
    <property type="protein sequence ID" value="OIR13167.1"/>
    <property type="molecule type" value="Genomic_DNA"/>
</dbReference>
<keyword evidence="1" id="KW-1133">Transmembrane helix</keyword>
<dbReference type="AlphaFoldDB" id="A0A1J5SXF5"/>
<keyword evidence="1" id="KW-0472">Membrane</keyword>
<evidence type="ECO:0000256" key="1">
    <source>
        <dbReference type="SAM" id="Phobius"/>
    </source>
</evidence>
<name>A0A1J5SXF5_9ZZZZ</name>
<accession>A0A1J5SXF5</accession>